<keyword evidence="5" id="KW-0418">Kinase</keyword>
<dbReference type="SUPFAM" id="SSF55785">
    <property type="entry name" value="PYP-like sensor domain (PAS domain)"/>
    <property type="match status" value="4"/>
</dbReference>
<evidence type="ECO:0000256" key="6">
    <source>
        <dbReference type="SAM" id="Coils"/>
    </source>
</evidence>
<dbReference type="PANTHER" id="PTHR43304:SF1">
    <property type="entry name" value="PAC DOMAIN-CONTAINING PROTEIN"/>
    <property type="match status" value="1"/>
</dbReference>
<dbReference type="EC" id="2.7.13.3" evidence="2"/>
<dbReference type="STRING" id="1860102.ACCAA_660005"/>
<evidence type="ECO:0000259" key="8">
    <source>
        <dbReference type="PROSITE" id="PS50112"/>
    </source>
</evidence>
<feature type="compositionally biased region" description="Polar residues" evidence="7">
    <location>
        <begin position="573"/>
        <end position="582"/>
    </location>
</feature>
<dbReference type="GO" id="GO:0004673">
    <property type="term" value="F:protein histidine kinase activity"/>
    <property type="evidence" value="ECO:0007669"/>
    <property type="project" value="UniProtKB-EC"/>
</dbReference>
<feature type="domain" description="PAC" evidence="9">
    <location>
        <begin position="262"/>
        <end position="314"/>
    </location>
</feature>
<keyword evidence="4" id="KW-0808">Transferase</keyword>
<evidence type="ECO:0000256" key="1">
    <source>
        <dbReference type="ARBA" id="ARBA00000085"/>
    </source>
</evidence>
<evidence type="ECO:0000313" key="11">
    <source>
        <dbReference type="Proteomes" id="UP000199169"/>
    </source>
</evidence>
<dbReference type="Pfam" id="PF08447">
    <property type="entry name" value="PAS_3"/>
    <property type="match status" value="1"/>
</dbReference>
<dbReference type="SMART" id="SM00091">
    <property type="entry name" value="PAS"/>
    <property type="match status" value="4"/>
</dbReference>
<dbReference type="InterPro" id="IPR052162">
    <property type="entry name" value="Sensor_kinase/Photoreceptor"/>
</dbReference>
<dbReference type="PANTHER" id="PTHR43304">
    <property type="entry name" value="PHYTOCHROME-LIKE PROTEIN CPH1"/>
    <property type="match status" value="1"/>
</dbReference>
<sequence>MNPSEKRTAAPALRSDAETIVGDSGCAAYETMSPEVMWHTLHELRAHQIELEMQNEELRQAQVEMEASKERYFDLYHLAPVGYLTMSKVGVVLDANLTAGTLLGLARGGLVKQSIYRFIVKDDHVVYHLHRKRLVETGDPLACELRMVRQGGTTFWARMEASTVRDESGDSAFRVVISDITERKHAGARLQLAACVFSHAREGIMVTAADGTIVEVNRAFTRITGYSRDEALGRNSRFLASDRQNQAFYAAAWRALIKDGYWSGEVWNRRKDGEVYAEMQTVSAVPDVQGTIQQLVTLFSDITAIKRAEEALAASEELRRLFIEYAPAGLAMFDCNMRYLYTSNHWFADHGLDKCDLYGLSHYDVFPEIPEQWKEFHRRGLAGEVLRSEGDHFERLDGSVKWVRWEIRPWYNGQQSIGGIIIFTEDITANKKAEGALRESEERLSLLLRGTQDGFWDWNLLRNEVYYSPRWWNMIGYADGELDADPDLWRSLMHPDDLDRVNSVFTTELAGARDSFEVEFRLLHKDGHYLNIISCGNILRDEEGKAKRVSGSNRIALHAGVLETPCESDKKSNAGNDSQCSGASGGESELDHAG</sequence>
<dbReference type="InterPro" id="IPR013767">
    <property type="entry name" value="PAS_fold"/>
</dbReference>
<feature type="domain" description="PAS" evidence="8">
    <location>
        <begin position="196"/>
        <end position="235"/>
    </location>
</feature>
<dbReference type="Proteomes" id="UP000199169">
    <property type="component" value="Unassembled WGS sequence"/>
</dbReference>
<dbReference type="InterPro" id="IPR000014">
    <property type="entry name" value="PAS"/>
</dbReference>
<evidence type="ECO:0000256" key="4">
    <source>
        <dbReference type="ARBA" id="ARBA00022679"/>
    </source>
</evidence>
<dbReference type="Pfam" id="PF00989">
    <property type="entry name" value="PAS"/>
    <property type="match status" value="1"/>
</dbReference>
<feature type="domain" description="PAS" evidence="8">
    <location>
        <begin position="440"/>
        <end position="512"/>
    </location>
</feature>
<dbReference type="InterPro" id="IPR035965">
    <property type="entry name" value="PAS-like_dom_sf"/>
</dbReference>
<proteinExistence type="predicted"/>
<feature type="coiled-coil region" evidence="6">
    <location>
        <begin position="41"/>
        <end position="71"/>
    </location>
</feature>
<keyword evidence="6" id="KW-0175">Coiled coil</keyword>
<evidence type="ECO:0000313" key="10">
    <source>
        <dbReference type="EMBL" id="SBT08925.1"/>
    </source>
</evidence>
<evidence type="ECO:0000256" key="5">
    <source>
        <dbReference type="ARBA" id="ARBA00022777"/>
    </source>
</evidence>
<dbReference type="Pfam" id="PF13426">
    <property type="entry name" value="PAS_9"/>
    <property type="match status" value="1"/>
</dbReference>
<dbReference type="SMART" id="SM00086">
    <property type="entry name" value="PAC"/>
    <property type="match status" value="4"/>
</dbReference>
<dbReference type="InterPro" id="IPR001610">
    <property type="entry name" value="PAC"/>
</dbReference>
<gene>
    <name evidence="10" type="ORF">ACCAA_660005</name>
</gene>
<comment type="catalytic activity">
    <reaction evidence="1">
        <text>ATP + protein L-histidine = ADP + protein N-phospho-L-histidine.</text>
        <dbReference type="EC" id="2.7.13.3"/>
    </reaction>
</comment>
<evidence type="ECO:0000256" key="2">
    <source>
        <dbReference type="ARBA" id="ARBA00012438"/>
    </source>
</evidence>
<evidence type="ECO:0000256" key="7">
    <source>
        <dbReference type="SAM" id="MobiDB-lite"/>
    </source>
</evidence>
<dbReference type="AlphaFoldDB" id="A0A1A8XV67"/>
<dbReference type="EMBL" id="FLQX01000145">
    <property type="protein sequence ID" value="SBT08925.1"/>
    <property type="molecule type" value="Genomic_DNA"/>
</dbReference>
<dbReference type="PROSITE" id="PS50113">
    <property type="entry name" value="PAC"/>
    <property type="match status" value="3"/>
</dbReference>
<feature type="region of interest" description="Disordered" evidence="7">
    <location>
        <begin position="565"/>
        <end position="594"/>
    </location>
</feature>
<dbReference type="GO" id="GO:0006355">
    <property type="term" value="P:regulation of DNA-templated transcription"/>
    <property type="evidence" value="ECO:0007669"/>
    <property type="project" value="InterPro"/>
</dbReference>
<dbReference type="InterPro" id="IPR013656">
    <property type="entry name" value="PAS_4"/>
</dbReference>
<feature type="domain" description="PAC" evidence="9">
    <location>
        <begin position="141"/>
        <end position="192"/>
    </location>
</feature>
<keyword evidence="11" id="KW-1185">Reference proteome</keyword>
<dbReference type="Pfam" id="PF08448">
    <property type="entry name" value="PAS_4"/>
    <property type="match status" value="1"/>
</dbReference>
<dbReference type="InterPro" id="IPR013655">
    <property type="entry name" value="PAS_fold_3"/>
</dbReference>
<accession>A0A1A8XV67</accession>
<evidence type="ECO:0000259" key="9">
    <source>
        <dbReference type="PROSITE" id="PS50113"/>
    </source>
</evidence>
<dbReference type="InterPro" id="IPR000700">
    <property type="entry name" value="PAS-assoc_C"/>
</dbReference>
<dbReference type="NCBIfam" id="TIGR00229">
    <property type="entry name" value="sensory_box"/>
    <property type="match status" value="4"/>
</dbReference>
<name>A0A1A8XV67_9PROT</name>
<protein>
    <recommendedName>
        <fullName evidence="2">histidine kinase</fullName>
        <ecNumber evidence="2">2.7.13.3</ecNumber>
    </recommendedName>
</protein>
<dbReference type="Gene3D" id="3.30.450.20">
    <property type="entry name" value="PAS domain"/>
    <property type="match status" value="4"/>
</dbReference>
<organism evidence="10 11">
    <name type="scientific">Candidatus Accumulibacter aalborgensis</name>
    <dbReference type="NCBI Taxonomy" id="1860102"/>
    <lineage>
        <taxon>Bacteria</taxon>
        <taxon>Pseudomonadati</taxon>
        <taxon>Pseudomonadota</taxon>
        <taxon>Betaproteobacteria</taxon>
        <taxon>Candidatus Accumulibacter</taxon>
    </lineage>
</organism>
<reference evidence="10 11" key="1">
    <citation type="submission" date="2016-06" db="EMBL/GenBank/DDBJ databases">
        <authorList>
            <person name="Kjaerup R.B."/>
            <person name="Dalgaard T.S."/>
            <person name="Juul-Madsen H.R."/>
        </authorList>
    </citation>
    <scope>NUCLEOTIDE SEQUENCE [LARGE SCALE GENOMIC DNA]</scope>
    <source>
        <strain evidence="10">3</strain>
    </source>
</reference>
<evidence type="ECO:0000256" key="3">
    <source>
        <dbReference type="ARBA" id="ARBA00022553"/>
    </source>
</evidence>
<dbReference type="PROSITE" id="PS50112">
    <property type="entry name" value="PAS"/>
    <property type="match status" value="2"/>
</dbReference>
<dbReference type="CDD" id="cd00130">
    <property type="entry name" value="PAS"/>
    <property type="match status" value="4"/>
</dbReference>
<keyword evidence="3" id="KW-0597">Phosphoprotein</keyword>
<feature type="domain" description="PAC" evidence="9">
    <location>
        <begin position="387"/>
        <end position="439"/>
    </location>
</feature>